<accession>A0A858SVC3</accession>
<gene>
    <name evidence="3" type="ORF">G3256_12675</name>
</gene>
<dbReference type="InterPro" id="IPR050789">
    <property type="entry name" value="Diverse_Enzym_Activities"/>
</dbReference>
<dbReference type="InterPro" id="IPR001466">
    <property type="entry name" value="Beta-lactam-related"/>
</dbReference>
<evidence type="ECO:0000313" key="4">
    <source>
        <dbReference type="Proteomes" id="UP000503308"/>
    </source>
</evidence>
<dbReference type="PANTHER" id="PTHR43283:SF7">
    <property type="entry name" value="BETA-LACTAMASE-RELATED DOMAIN-CONTAINING PROTEIN"/>
    <property type="match status" value="1"/>
</dbReference>
<dbReference type="Proteomes" id="UP000503308">
    <property type="component" value="Chromosome"/>
</dbReference>
<dbReference type="RefSeq" id="WP_169641175.1">
    <property type="nucleotide sequence ID" value="NZ_CP048788.1"/>
</dbReference>
<sequence length="434" mass="48141">MKDTTLKTIALGAALTMPLSASAQDRTPVAEFKNGFTLEQVENFRSNYNLPNLLSGGDASVWWSQRTSEVMNTAYLPVQVPYMPLEEAIMPEIGEITADTKNFGTLSLNDWLAHPESYAKAIIIIHKGRVVFEEYPGLNPWDAHVWMSTAKPLTSIVIDHLIDEGLLSQDQTVGEIMPDWAHTGWAPIRLIDILDMTPGMNSEENDKTRADPNSIATRLFNAEFGFQYNKRNETVPQVLQDAVSVSPPGEKLEYGSPTTEMLVLIAEAVGGEPWAQLLDKYVWSRVGAEGPLMVHLSPYGTATAHGVVSGSLRVLARFGMLYTPSWDKTATERVVSEEVISRIQGGVRAPEFYRNGFDGPVFIDRLNDDTMITNSRQWDAVWPDGDLWKAGLQSQALYVSPGKDLVIAFFSTNVPDDSFHRYLRPIATSGLFAE</sequence>
<dbReference type="PANTHER" id="PTHR43283">
    <property type="entry name" value="BETA-LACTAMASE-RELATED"/>
    <property type="match status" value="1"/>
</dbReference>
<feature type="signal peptide" evidence="1">
    <location>
        <begin position="1"/>
        <end position="23"/>
    </location>
</feature>
<dbReference type="Pfam" id="PF00144">
    <property type="entry name" value="Beta-lactamase"/>
    <property type="match status" value="1"/>
</dbReference>
<evidence type="ECO:0000259" key="2">
    <source>
        <dbReference type="Pfam" id="PF00144"/>
    </source>
</evidence>
<dbReference type="Gene3D" id="3.40.710.10">
    <property type="entry name" value="DD-peptidase/beta-lactamase superfamily"/>
    <property type="match status" value="1"/>
</dbReference>
<evidence type="ECO:0000256" key="1">
    <source>
        <dbReference type="SAM" id="SignalP"/>
    </source>
</evidence>
<dbReference type="SUPFAM" id="SSF56601">
    <property type="entry name" value="beta-lactamase/transpeptidase-like"/>
    <property type="match status" value="1"/>
</dbReference>
<dbReference type="KEGG" id="rpon:G3256_12675"/>
<organism evidence="3 4">
    <name type="scientific">Roseobacter ponti</name>
    <dbReference type="NCBI Taxonomy" id="1891787"/>
    <lineage>
        <taxon>Bacteria</taxon>
        <taxon>Pseudomonadati</taxon>
        <taxon>Pseudomonadota</taxon>
        <taxon>Alphaproteobacteria</taxon>
        <taxon>Rhodobacterales</taxon>
        <taxon>Roseobacteraceae</taxon>
        <taxon>Roseobacter</taxon>
    </lineage>
</organism>
<dbReference type="InterPro" id="IPR012338">
    <property type="entry name" value="Beta-lactam/transpept-like"/>
</dbReference>
<evidence type="ECO:0000313" key="3">
    <source>
        <dbReference type="EMBL" id="QJF51957.1"/>
    </source>
</evidence>
<feature type="chain" id="PRO_5032285306" evidence="1">
    <location>
        <begin position="24"/>
        <end position="434"/>
    </location>
</feature>
<reference evidence="3 4" key="1">
    <citation type="submission" date="2020-02" db="EMBL/GenBank/DDBJ databases">
        <title>Genome sequence of Roseobacter ponti.</title>
        <authorList>
            <person name="Hollensteiner J."/>
            <person name="Schneider D."/>
            <person name="Poehlein A."/>
            <person name="Daniel R."/>
        </authorList>
    </citation>
    <scope>NUCLEOTIDE SEQUENCE [LARGE SCALE GENOMIC DNA]</scope>
    <source>
        <strain evidence="3 4">DSM 106830</strain>
    </source>
</reference>
<dbReference type="AlphaFoldDB" id="A0A858SVC3"/>
<feature type="domain" description="Beta-lactamase-related" evidence="2">
    <location>
        <begin position="121"/>
        <end position="422"/>
    </location>
</feature>
<dbReference type="EMBL" id="CP048788">
    <property type="protein sequence ID" value="QJF51957.1"/>
    <property type="molecule type" value="Genomic_DNA"/>
</dbReference>
<proteinExistence type="predicted"/>
<protein>
    <submittedName>
        <fullName evidence="3">Beta-lactamase family protein</fullName>
    </submittedName>
</protein>
<keyword evidence="1" id="KW-0732">Signal</keyword>
<keyword evidence="4" id="KW-1185">Reference proteome</keyword>
<name>A0A858SVC3_9RHOB</name>